<keyword evidence="2" id="KW-0689">Ribosomal protein</keyword>
<keyword evidence="3" id="KW-0687">Ribonucleoprotein</keyword>
<dbReference type="Pfam" id="PF00468">
    <property type="entry name" value="Ribosomal_L34"/>
    <property type="match status" value="1"/>
</dbReference>
<evidence type="ECO:0000256" key="1">
    <source>
        <dbReference type="ARBA" id="ARBA00010111"/>
    </source>
</evidence>
<accession>A0A3M7L0R4</accession>
<comment type="caution">
    <text evidence="4">The sequence shown here is derived from an EMBL/GenBank/DDBJ whole genome shotgun (WGS) entry which is preliminary data.</text>
</comment>
<dbReference type="HAMAP" id="MF_00391">
    <property type="entry name" value="Ribosomal_bL34"/>
    <property type="match status" value="1"/>
</dbReference>
<dbReference type="EMBL" id="QOKY01000171">
    <property type="protein sequence ID" value="RMZ55046.1"/>
    <property type="molecule type" value="Genomic_DNA"/>
</dbReference>
<dbReference type="GO" id="GO:0003735">
    <property type="term" value="F:structural constituent of ribosome"/>
    <property type="evidence" value="ECO:0007669"/>
    <property type="project" value="InterPro"/>
</dbReference>
<dbReference type="AlphaFoldDB" id="A0A3M7L0R4"/>
<protein>
    <recommendedName>
        <fullName evidence="6">50S ribosomal protein L34</fullName>
    </recommendedName>
</protein>
<dbReference type="PANTHER" id="PTHR14503:SF4">
    <property type="entry name" value="LARGE RIBOSOMAL SUBUNIT PROTEIN BL34M"/>
    <property type="match status" value="1"/>
</dbReference>
<gene>
    <name evidence="4" type="ORF">APUTEX25_005672</name>
</gene>
<proteinExistence type="inferred from homology"/>
<dbReference type="InterPro" id="IPR000271">
    <property type="entry name" value="Ribosomal_bL34"/>
</dbReference>
<evidence type="ECO:0000313" key="5">
    <source>
        <dbReference type="Proteomes" id="UP000279271"/>
    </source>
</evidence>
<evidence type="ECO:0000256" key="2">
    <source>
        <dbReference type="ARBA" id="ARBA00022980"/>
    </source>
</evidence>
<reference evidence="5" key="1">
    <citation type="journal article" date="2018" name="Algal Res.">
        <title>Characterization of plant carbon substrate utilization by Auxenochlorella protothecoides.</title>
        <authorList>
            <person name="Vogler B.W."/>
            <person name="Starkenburg S.R."/>
            <person name="Sudasinghe N."/>
            <person name="Schambach J.Y."/>
            <person name="Rollin J.A."/>
            <person name="Pattathil S."/>
            <person name="Barry A.N."/>
        </authorList>
    </citation>
    <scope>NUCLEOTIDE SEQUENCE [LARGE SCALE GENOMIC DNA]</scope>
    <source>
        <strain evidence="5">UTEX 25</strain>
    </source>
</reference>
<dbReference type="Gene3D" id="1.10.287.3980">
    <property type="match status" value="1"/>
</dbReference>
<dbReference type="GO" id="GO:0006412">
    <property type="term" value="P:translation"/>
    <property type="evidence" value="ECO:0007669"/>
    <property type="project" value="InterPro"/>
</dbReference>
<name>A0A3M7L0R4_AUXPR</name>
<dbReference type="Proteomes" id="UP000279271">
    <property type="component" value="Unassembled WGS sequence"/>
</dbReference>
<comment type="similarity">
    <text evidence="1">Belongs to the bacterial ribosomal protein bL34 family.</text>
</comment>
<sequence length="182" mass="19315">MLFPNLCGNRGAGAAASLSLIIAGSGTVPPRDPPPYPQTLPSLVGNASLRCLAGGSASLTEKVQSRSVTVTRPVYAQAPLRVSALQTSFLSPSTALRGFSATFTNLVINPVKRALSGMRWPLLVEANNKKGLGNTLHGSRRKRARVSGFRTRMATTAGRKVLAKRRLKGRKVLCPGGRPTRK</sequence>
<evidence type="ECO:0000313" key="4">
    <source>
        <dbReference type="EMBL" id="RMZ55046.1"/>
    </source>
</evidence>
<evidence type="ECO:0008006" key="6">
    <source>
        <dbReference type="Google" id="ProtNLM"/>
    </source>
</evidence>
<dbReference type="PANTHER" id="PTHR14503">
    <property type="entry name" value="MITOCHONDRIAL RIBOSOMAL PROTEIN 34 FAMILY MEMBER"/>
    <property type="match status" value="1"/>
</dbReference>
<dbReference type="NCBIfam" id="TIGR01030">
    <property type="entry name" value="rpmH_bact"/>
    <property type="match status" value="1"/>
</dbReference>
<evidence type="ECO:0000256" key="3">
    <source>
        <dbReference type="ARBA" id="ARBA00023274"/>
    </source>
</evidence>
<organism evidence="4 5">
    <name type="scientific">Auxenochlorella protothecoides</name>
    <name type="common">Green microalga</name>
    <name type="synonym">Chlorella protothecoides</name>
    <dbReference type="NCBI Taxonomy" id="3075"/>
    <lineage>
        <taxon>Eukaryota</taxon>
        <taxon>Viridiplantae</taxon>
        <taxon>Chlorophyta</taxon>
        <taxon>core chlorophytes</taxon>
        <taxon>Trebouxiophyceae</taxon>
        <taxon>Chlorellales</taxon>
        <taxon>Chlorellaceae</taxon>
        <taxon>Auxenochlorella</taxon>
    </lineage>
</organism>
<dbReference type="GO" id="GO:1990904">
    <property type="term" value="C:ribonucleoprotein complex"/>
    <property type="evidence" value="ECO:0007669"/>
    <property type="project" value="UniProtKB-KW"/>
</dbReference>
<dbReference type="GO" id="GO:0005840">
    <property type="term" value="C:ribosome"/>
    <property type="evidence" value="ECO:0007669"/>
    <property type="project" value="UniProtKB-KW"/>
</dbReference>